<gene>
    <name evidence="1" type="ORF">PRZ48_011860</name>
</gene>
<accession>A0ABR0E7M1</accession>
<name>A0ABR0E7M1_ZASCE</name>
<protein>
    <submittedName>
        <fullName evidence="1">Uncharacterized protein</fullName>
    </submittedName>
</protein>
<dbReference type="EMBL" id="JAXOVC010000009">
    <property type="protein sequence ID" value="KAK4497409.1"/>
    <property type="molecule type" value="Genomic_DNA"/>
</dbReference>
<proteinExistence type="predicted"/>
<sequence>MSQDQSSRSPNTVSPPQQLYRQTNAIPLTDAAKALVQSYISPSLTASPVLDAKTELRAVTFIAALNTPGYNTIHHSLPRFFLRAIGDLAKADRPDLVSNLSLFMPVDWRTHFMTLQDRTHAYVVQDPGYKWSIYGKFPKHQQDAEWTDWIREDLLE</sequence>
<keyword evidence="2" id="KW-1185">Reference proteome</keyword>
<comment type="caution">
    <text evidence="1">The sequence shown here is derived from an EMBL/GenBank/DDBJ whole genome shotgun (WGS) entry which is preliminary data.</text>
</comment>
<dbReference type="Proteomes" id="UP001305779">
    <property type="component" value="Unassembled WGS sequence"/>
</dbReference>
<evidence type="ECO:0000313" key="1">
    <source>
        <dbReference type="EMBL" id="KAK4497409.1"/>
    </source>
</evidence>
<reference evidence="1 2" key="1">
    <citation type="journal article" date="2023" name="G3 (Bethesda)">
        <title>A chromosome-level genome assembly of Zasmidium syzygii isolated from banana leaves.</title>
        <authorList>
            <person name="van Westerhoven A.C."/>
            <person name="Mehrabi R."/>
            <person name="Talebi R."/>
            <person name="Steentjes M.B.F."/>
            <person name="Corcolon B."/>
            <person name="Chong P.A."/>
            <person name="Kema G.H.J."/>
            <person name="Seidl M.F."/>
        </authorList>
    </citation>
    <scope>NUCLEOTIDE SEQUENCE [LARGE SCALE GENOMIC DNA]</scope>
    <source>
        <strain evidence="1 2">P124</strain>
    </source>
</reference>
<evidence type="ECO:0000313" key="2">
    <source>
        <dbReference type="Proteomes" id="UP001305779"/>
    </source>
</evidence>
<organism evidence="1 2">
    <name type="scientific">Zasmidium cellare</name>
    <name type="common">Wine cellar mold</name>
    <name type="synonym">Racodium cellare</name>
    <dbReference type="NCBI Taxonomy" id="395010"/>
    <lineage>
        <taxon>Eukaryota</taxon>
        <taxon>Fungi</taxon>
        <taxon>Dikarya</taxon>
        <taxon>Ascomycota</taxon>
        <taxon>Pezizomycotina</taxon>
        <taxon>Dothideomycetes</taxon>
        <taxon>Dothideomycetidae</taxon>
        <taxon>Mycosphaerellales</taxon>
        <taxon>Mycosphaerellaceae</taxon>
        <taxon>Zasmidium</taxon>
    </lineage>
</organism>